<dbReference type="Gene3D" id="1.20.120.1760">
    <property type="match status" value="1"/>
</dbReference>
<gene>
    <name evidence="4" type="ORF">SAMN05661096_00544</name>
</gene>
<keyword evidence="3" id="KW-1133">Transmembrane helix</keyword>
<dbReference type="OrthoDB" id="1198827at2"/>
<accession>A0A1X7IEQ1</accession>
<feature type="transmembrane region" description="Helical" evidence="3">
    <location>
        <begin position="229"/>
        <end position="250"/>
    </location>
</feature>
<keyword evidence="1 2" id="KW-0808">Transferase</keyword>
<evidence type="ECO:0000313" key="5">
    <source>
        <dbReference type="Proteomes" id="UP000193804"/>
    </source>
</evidence>
<keyword evidence="3" id="KW-0472">Membrane</keyword>
<dbReference type="PROSITE" id="PS00379">
    <property type="entry name" value="CDP_ALCOHOL_P_TRANSF"/>
    <property type="match status" value="1"/>
</dbReference>
<dbReference type="GO" id="GO:0016020">
    <property type="term" value="C:membrane"/>
    <property type="evidence" value="ECO:0007669"/>
    <property type="project" value="InterPro"/>
</dbReference>
<evidence type="ECO:0000256" key="2">
    <source>
        <dbReference type="RuleBase" id="RU003750"/>
    </source>
</evidence>
<evidence type="ECO:0000256" key="3">
    <source>
        <dbReference type="SAM" id="Phobius"/>
    </source>
</evidence>
<dbReference type="GO" id="GO:0016780">
    <property type="term" value="F:phosphotransferase activity, for other substituted phosphate groups"/>
    <property type="evidence" value="ECO:0007669"/>
    <property type="project" value="InterPro"/>
</dbReference>
<dbReference type="Proteomes" id="UP000193804">
    <property type="component" value="Unassembled WGS sequence"/>
</dbReference>
<dbReference type="AlphaFoldDB" id="A0A1X7IEQ1"/>
<dbReference type="EMBL" id="FXAW01000001">
    <property type="protein sequence ID" value="SMG12822.1"/>
    <property type="molecule type" value="Genomic_DNA"/>
</dbReference>
<feature type="transmembrane region" description="Helical" evidence="3">
    <location>
        <begin position="91"/>
        <end position="110"/>
    </location>
</feature>
<dbReference type="InterPro" id="IPR000462">
    <property type="entry name" value="CDP-OH_P_trans"/>
</dbReference>
<dbReference type="Pfam" id="PF01066">
    <property type="entry name" value="CDP-OH_P_transf"/>
    <property type="match status" value="1"/>
</dbReference>
<comment type="similarity">
    <text evidence="2">Belongs to the CDP-alcohol phosphatidyltransferase class-I family.</text>
</comment>
<feature type="transmembrane region" description="Helical" evidence="3">
    <location>
        <begin position="204"/>
        <end position="223"/>
    </location>
</feature>
<organism evidence="4 5">
    <name type="scientific">Marivirga sericea</name>
    <dbReference type="NCBI Taxonomy" id="1028"/>
    <lineage>
        <taxon>Bacteria</taxon>
        <taxon>Pseudomonadati</taxon>
        <taxon>Bacteroidota</taxon>
        <taxon>Cytophagia</taxon>
        <taxon>Cytophagales</taxon>
        <taxon>Marivirgaceae</taxon>
        <taxon>Marivirga</taxon>
    </lineage>
</organism>
<name>A0A1X7IEQ1_9BACT</name>
<sequence>MPKIDKEQKFFDFSDYGRGPAVFLSNLLKNTFVSPIQLTVGFGLVGLFSAYFIVEETYIIAGIGLILKSIIDAMDGELARIKMSPSYSGRYLDSIFDSFLNLIFIMVISYKSDSPYWLGLIAYFCIQLQGTLYNYYYVILRHRTSGGDTTSKIFESNPPTAFPIESQTTVNILFHLFRVLYLPFDWLIYKFDQGAFKIRQIPNWFMSMISIYGLGFQLMLIAIMLSLGLINYIIPFFIAYSALILLFIGLRKSSIK</sequence>
<dbReference type="RefSeq" id="WP_085515543.1">
    <property type="nucleotide sequence ID" value="NZ_FXAW01000001.1"/>
</dbReference>
<keyword evidence="5" id="KW-1185">Reference proteome</keyword>
<dbReference type="STRING" id="1028.SAMN05661096_00544"/>
<feature type="transmembrane region" description="Helical" evidence="3">
    <location>
        <begin position="116"/>
        <end position="136"/>
    </location>
</feature>
<proteinExistence type="inferred from homology"/>
<reference evidence="5" key="1">
    <citation type="submission" date="2017-04" db="EMBL/GenBank/DDBJ databases">
        <authorList>
            <person name="Varghese N."/>
            <person name="Submissions S."/>
        </authorList>
    </citation>
    <scope>NUCLEOTIDE SEQUENCE [LARGE SCALE GENOMIC DNA]</scope>
    <source>
        <strain evidence="5">DSM 4125</strain>
    </source>
</reference>
<dbReference type="InterPro" id="IPR043130">
    <property type="entry name" value="CDP-OH_PTrfase_TM_dom"/>
</dbReference>
<dbReference type="InterPro" id="IPR048254">
    <property type="entry name" value="CDP_ALCOHOL_P_TRANSF_CS"/>
</dbReference>
<keyword evidence="3" id="KW-0812">Transmembrane</keyword>
<evidence type="ECO:0000256" key="1">
    <source>
        <dbReference type="ARBA" id="ARBA00022679"/>
    </source>
</evidence>
<dbReference type="GO" id="GO:0008654">
    <property type="term" value="P:phospholipid biosynthetic process"/>
    <property type="evidence" value="ECO:0007669"/>
    <property type="project" value="InterPro"/>
</dbReference>
<feature type="transmembrane region" description="Helical" evidence="3">
    <location>
        <begin position="32"/>
        <end position="53"/>
    </location>
</feature>
<evidence type="ECO:0000313" key="4">
    <source>
        <dbReference type="EMBL" id="SMG12822.1"/>
    </source>
</evidence>
<protein>
    <submittedName>
        <fullName evidence="4">CDP-alcohol phosphatidyltransferase</fullName>
    </submittedName>
</protein>